<evidence type="ECO:0000313" key="7">
    <source>
        <dbReference type="EMBL" id="PXV63919.1"/>
    </source>
</evidence>
<dbReference type="EMBL" id="SOAA01000010">
    <property type="protein sequence ID" value="TDS31645.1"/>
    <property type="molecule type" value="Genomic_DNA"/>
</dbReference>
<dbReference type="Proteomes" id="UP000295472">
    <property type="component" value="Unassembled WGS sequence"/>
</dbReference>
<organism evidence="8 20">
    <name type="scientific">Halanaerobium congolense</name>
    <dbReference type="NCBI Taxonomy" id="54121"/>
    <lineage>
        <taxon>Bacteria</taxon>
        <taxon>Bacillati</taxon>
        <taxon>Bacillota</taxon>
        <taxon>Clostridia</taxon>
        <taxon>Halanaerobiales</taxon>
        <taxon>Halanaerobiaceae</taxon>
        <taxon>Halanaerobium</taxon>
    </lineage>
</organism>
<dbReference type="EMBL" id="FOHG01000004">
    <property type="protein sequence ID" value="SES71894.1"/>
    <property type="molecule type" value="Genomic_DNA"/>
</dbReference>
<dbReference type="EMBL" id="SOEF01000017">
    <property type="protein sequence ID" value="TDX43061.1"/>
    <property type="molecule type" value="Genomic_DNA"/>
</dbReference>
<evidence type="ECO:0000313" key="20">
    <source>
        <dbReference type="Proteomes" id="UP000324896"/>
    </source>
</evidence>
<dbReference type="RefSeq" id="WP_073159849.1">
    <property type="nucleotide sequence ID" value="NZ_FMYT01000016.1"/>
</dbReference>
<dbReference type="Proteomes" id="UP000199519">
    <property type="component" value="Unassembled WGS sequence"/>
</dbReference>
<evidence type="ECO:0000256" key="1">
    <source>
        <dbReference type="ARBA" id="ARBA00006700"/>
    </source>
</evidence>
<dbReference type="GeneID" id="57012873"/>
<dbReference type="GO" id="GO:0005840">
    <property type="term" value="C:ribosome"/>
    <property type="evidence" value="ECO:0007669"/>
    <property type="project" value="UniProtKB-KW"/>
</dbReference>
<dbReference type="NCBIfam" id="NF004359">
    <property type="entry name" value="PRK05738.1-3"/>
    <property type="match status" value="1"/>
</dbReference>
<dbReference type="InterPro" id="IPR012677">
    <property type="entry name" value="Nucleotide-bd_a/b_plait_sf"/>
</dbReference>
<dbReference type="Gene3D" id="3.30.70.330">
    <property type="match status" value="1"/>
</dbReference>
<dbReference type="InterPro" id="IPR012678">
    <property type="entry name" value="Ribosomal_uL23/eL15/eS24_sf"/>
</dbReference>
<keyword evidence="4 6" id="KW-0689">Ribosomal protein</keyword>
<comment type="subunit">
    <text evidence="6">Part of the 50S ribosomal subunit. Contacts protein L29, and trigger factor when it is bound to the ribosome.</text>
</comment>
<evidence type="ECO:0000313" key="12">
    <source>
        <dbReference type="EMBL" id="TDS31645.1"/>
    </source>
</evidence>
<dbReference type="EMBL" id="FNBJ01000005">
    <property type="protein sequence ID" value="SDF00989.1"/>
    <property type="molecule type" value="Genomic_DNA"/>
</dbReference>
<dbReference type="SUPFAM" id="SSF54189">
    <property type="entry name" value="Ribosomal proteins S24e, L23 and L15e"/>
    <property type="match status" value="1"/>
</dbReference>
<comment type="function">
    <text evidence="6">One of the early assembly proteins it binds 23S rRNA. One of the proteins that surrounds the polypeptide exit tunnel on the outside of the ribosome. Forms the main docking site for trigger factor binding to the ribosome.</text>
</comment>
<dbReference type="FunFam" id="3.30.70.330:FF:000001">
    <property type="entry name" value="50S ribosomal protein L23"/>
    <property type="match status" value="1"/>
</dbReference>
<evidence type="ECO:0000256" key="3">
    <source>
        <dbReference type="ARBA" id="ARBA00022884"/>
    </source>
</evidence>
<evidence type="ECO:0000313" key="13">
    <source>
        <dbReference type="EMBL" id="TDX43061.1"/>
    </source>
</evidence>
<keyword evidence="2 6" id="KW-0699">rRNA-binding</keyword>
<dbReference type="OrthoDB" id="9793353at2"/>
<evidence type="ECO:0000313" key="15">
    <source>
        <dbReference type="Proteomes" id="UP000198945"/>
    </source>
</evidence>
<dbReference type="GO" id="GO:1990904">
    <property type="term" value="C:ribonucleoprotein complex"/>
    <property type="evidence" value="ECO:0007669"/>
    <property type="project" value="UniProtKB-KW"/>
</dbReference>
<evidence type="ECO:0000313" key="11">
    <source>
        <dbReference type="EMBL" id="SES71894.1"/>
    </source>
</evidence>
<evidence type="ECO:0000313" key="8">
    <source>
        <dbReference type="EMBL" id="SDC87600.1"/>
    </source>
</evidence>
<dbReference type="Proteomes" id="UP000295758">
    <property type="component" value="Unassembled WGS sequence"/>
</dbReference>
<keyword evidence="3 6" id="KW-0694">RNA-binding</keyword>
<dbReference type="Proteomes" id="UP000198945">
    <property type="component" value="Unassembled WGS sequence"/>
</dbReference>
<evidence type="ECO:0000313" key="14">
    <source>
        <dbReference type="Proteomes" id="UP000198612"/>
    </source>
</evidence>
<comment type="similarity">
    <text evidence="1 6">Belongs to the universal ribosomal protein uL23 family.</text>
</comment>
<gene>
    <name evidence="6" type="primary">rplW</name>
    <name evidence="12" type="ORF">BY453_11046</name>
    <name evidence="13" type="ORF">C7954_11732</name>
    <name evidence="7" type="ORF">C8C78_12146</name>
    <name evidence="8" type="ORF">SAMN04488597_11680</name>
    <name evidence="9" type="ORF">SAMN04488598_1055</name>
    <name evidence="11" type="ORF">SAMN04515652_10436</name>
    <name evidence="10" type="ORF">SAMN04515654_11863</name>
</gene>
<keyword evidence="5 6" id="KW-0687">Ribonucleoprotein</keyword>
<dbReference type="EMBL" id="QICM01000021">
    <property type="protein sequence ID" value="PXV63919.1"/>
    <property type="molecule type" value="Genomic_DNA"/>
</dbReference>
<name>A0A1G6Q564_9FIRM</name>
<proteinExistence type="inferred from homology"/>
<dbReference type="PANTHER" id="PTHR11620">
    <property type="entry name" value="60S RIBOSOMAL PROTEIN L23A"/>
    <property type="match status" value="1"/>
</dbReference>
<dbReference type="Proteomes" id="UP000324896">
    <property type="component" value="Unassembled WGS sequence"/>
</dbReference>
<dbReference type="Proteomes" id="UP000247389">
    <property type="component" value="Unassembled WGS sequence"/>
</dbReference>
<evidence type="ECO:0000256" key="2">
    <source>
        <dbReference type="ARBA" id="ARBA00022730"/>
    </source>
</evidence>
<evidence type="ECO:0000256" key="4">
    <source>
        <dbReference type="ARBA" id="ARBA00022980"/>
    </source>
</evidence>
<dbReference type="HAMAP" id="MF_01369_B">
    <property type="entry name" value="Ribosomal_uL23_B"/>
    <property type="match status" value="1"/>
</dbReference>
<evidence type="ECO:0000313" key="16">
    <source>
        <dbReference type="Proteomes" id="UP000199519"/>
    </source>
</evidence>
<evidence type="ECO:0000313" key="19">
    <source>
        <dbReference type="Proteomes" id="UP000295758"/>
    </source>
</evidence>
<dbReference type="AlphaFoldDB" id="A0A1G6Q564"/>
<evidence type="ECO:0000313" key="17">
    <source>
        <dbReference type="Proteomes" id="UP000247389"/>
    </source>
</evidence>
<evidence type="ECO:0000313" key="18">
    <source>
        <dbReference type="Proteomes" id="UP000295472"/>
    </source>
</evidence>
<dbReference type="NCBIfam" id="NF004363">
    <property type="entry name" value="PRK05738.2-4"/>
    <property type="match status" value="1"/>
</dbReference>
<dbReference type="EMBL" id="FMYT01000016">
    <property type="protein sequence ID" value="SDC87600.1"/>
    <property type="molecule type" value="Genomic_DNA"/>
</dbReference>
<dbReference type="GO" id="GO:0006412">
    <property type="term" value="P:translation"/>
    <property type="evidence" value="ECO:0007669"/>
    <property type="project" value="UniProtKB-UniRule"/>
</dbReference>
<evidence type="ECO:0000313" key="10">
    <source>
        <dbReference type="EMBL" id="SDI88865.1"/>
    </source>
</evidence>
<dbReference type="Proteomes" id="UP000198612">
    <property type="component" value="Unassembled WGS sequence"/>
</dbReference>
<dbReference type="EMBL" id="FNEH01000018">
    <property type="protein sequence ID" value="SDI88865.1"/>
    <property type="molecule type" value="Genomic_DNA"/>
</dbReference>
<evidence type="ECO:0000256" key="6">
    <source>
        <dbReference type="HAMAP-Rule" id="MF_01369"/>
    </source>
</evidence>
<dbReference type="NCBIfam" id="NF004366">
    <property type="entry name" value="PRK05738.3-2"/>
    <property type="match status" value="1"/>
</dbReference>
<protein>
    <recommendedName>
        <fullName evidence="6">Large ribosomal subunit protein uL23</fullName>
    </recommendedName>
</protein>
<reference evidence="10 15" key="2">
    <citation type="submission" date="2016-10" db="EMBL/GenBank/DDBJ databases">
        <authorList>
            <person name="de Groot N.N."/>
        </authorList>
    </citation>
    <scope>NUCLEOTIDE SEQUENCE [LARGE SCALE GENOMIC DNA]</scope>
    <source>
        <strain evidence="10 15">WG7</strain>
    </source>
</reference>
<dbReference type="GO" id="GO:0003735">
    <property type="term" value="F:structural constituent of ribosome"/>
    <property type="evidence" value="ECO:0007669"/>
    <property type="project" value="InterPro"/>
</dbReference>
<accession>A0A1G6Q564</accession>
<reference evidence="12 19" key="4">
    <citation type="submission" date="2019-03" db="EMBL/GenBank/DDBJ databases">
        <title>Deep subsurface shale carbon reservoir microbial communities from Ohio and West Virginia, USA.</title>
        <authorList>
            <person name="Wrighton K."/>
        </authorList>
    </citation>
    <scope>NUCLEOTIDE SEQUENCE [LARGE SCALE GENOMIC DNA]</scope>
    <source>
        <strain evidence="12 19">UTICA-S4D12</strain>
    </source>
</reference>
<keyword evidence="16" id="KW-1185">Reference proteome</keyword>
<reference evidence="14 16" key="1">
    <citation type="submission" date="2016-10" db="EMBL/GenBank/DDBJ databases">
        <authorList>
            <person name="Varghese N."/>
            <person name="Submissions S."/>
        </authorList>
    </citation>
    <scope>NUCLEOTIDE SEQUENCE [LARGE SCALE GENOMIC DNA]</scope>
    <source>
        <strain evidence="8 20">WG10</strain>
        <strain evidence="9 16">WG2</strain>
        <strain evidence="11 14">WG5</strain>
    </source>
</reference>
<dbReference type="InterPro" id="IPR013025">
    <property type="entry name" value="Ribosomal_uL23-like"/>
</dbReference>
<dbReference type="GO" id="GO:0019843">
    <property type="term" value="F:rRNA binding"/>
    <property type="evidence" value="ECO:0007669"/>
    <property type="project" value="UniProtKB-UniRule"/>
</dbReference>
<dbReference type="Pfam" id="PF00276">
    <property type="entry name" value="Ribosomal_L23"/>
    <property type="match status" value="1"/>
</dbReference>
<evidence type="ECO:0000256" key="5">
    <source>
        <dbReference type="ARBA" id="ARBA00023274"/>
    </source>
</evidence>
<sequence>MKDARDIIIAPIISENTMDQMQEANTYTFKVAKNANKVEIRNAVEEIFSVDVINVNTMNVRGKKRRLGFHVGKKPDWKKALVKLAEGDEIEIYEGL</sequence>
<reference evidence="7 17" key="3">
    <citation type="submission" date="2018-04" db="EMBL/GenBank/DDBJ databases">
        <title>Subsurface microbial communities from deep shales in Ohio and West Virginia, USA.</title>
        <authorList>
            <person name="Wrighton K."/>
        </authorList>
    </citation>
    <scope>NUCLEOTIDE SEQUENCE [LARGE SCALE GENOMIC DNA]</scope>
    <source>
        <strain evidence="13 18">DSMZ 11287</strain>
        <strain evidence="7 17">MSL28</strain>
    </source>
</reference>
<evidence type="ECO:0000313" key="9">
    <source>
        <dbReference type="EMBL" id="SDF00989.1"/>
    </source>
</evidence>
<dbReference type="STRING" id="54121.SAMN04515653_1015"/>